<keyword evidence="3 7" id="KW-0227">DNA damage</keyword>
<dbReference type="NCBIfam" id="TIGR00613">
    <property type="entry name" value="reco"/>
    <property type="match status" value="1"/>
</dbReference>
<dbReference type="Pfam" id="PF02565">
    <property type="entry name" value="RecO_C"/>
    <property type="match status" value="1"/>
</dbReference>
<dbReference type="InterPro" id="IPR012340">
    <property type="entry name" value="NA-bd_OB-fold"/>
</dbReference>
<feature type="domain" description="DNA replication/recombination mediator RecO N-terminal" evidence="8">
    <location>
        <begin position="2"/>
        <end position="80"/>
    </location>
</feature>
<accession>A0A2Z4UCC1</accession>
<evidence type="ECO:0000256" key="3">
    <source>
        <dbReference type="ARBA" id="ARBA00022763"/>
    </source>
</evidence>
<proteinExistence type="inferred from homology"/>
<dbReference type="InterPro" id="IPR022572">
    <property type="entry name" value="DNA_rep/recomb_RecO_N"/>
</dbReference>
<dbReference type="Gene3D" id="1.20.1440.120">
    <property type="entry name" value="Recombination protein O, C-terminal domain"/>
    <property type="match status" value="1"/>
</dbReference>
<keyword evidence="5 7" id="KW-0234">DNA repair</keyword>
<reference evidence="10" key="1">
    <citation type="submission" date="2018-06" db="EMBL/GenBank/DDBJ databases">
        <title>Description of Blautia argi sp. nov., a new anaerobic isolated from dog feces.</title>
        <authorList>
            <person name="Chang Y.-H."/>
            <person name="Paek J."/>
            <person name="Shin Y."/>
        </authorList>
    </citation>
    <scope>NUCLEOTIDE SEQUENCE [LARGE SCALE GENOMIC DNA]</scope>
    <source>
        <strain evidence="10">KCTC 15426</strain>
    </source>
</reference>
<name>A0A2Z4UCC1_9FIRM</name>
<protein>
    <recommendedName>
        <fullName evidence="2 7">DNA repair protein RecO</fullName>
    </recommendedName>
    <alternativeName>
        <fullName evidence="6 7">Recombination protein O</fullName>
    </alternativeName>
</protein>
<dbReference type="EMBL" id="CP030280">
    <property type="protein sequence ID" value="AWY98715.1"/>
    <property type="molecule type" value="Genomic_DNA"/>
</dbReference>
<dbReference type="Pfam" id="PF11967">
    <property type="entry name" value="RecO_N"/>
    <property type="match status" value="1"/>
</dbReference>
<dbReference type="GO" id="GO:0043590">
    <property type="term" value="C:bacterial nucleoid"/>
    <property type="evidence" value="ECO:0007669"/>
    <property type="project" value="TreeGrafter"/>
</dbReference>
<evidence type="ECO:0000256" key="1">
    <source>
        <dbReference type="ARBA" id="ARBA00007452"/>
    </source>
</evidence>
<organism evidence="9 10">
    <name type="scientific">Blautia argi</name>
    <dbReference type="NCBI Taxonomy" id="1912897"/>
    <lineage>
        <taxon>Bacteria</taxon>
        <taxon>Bacillati</taxon>
        <taxon>Bacillota</taxon>
        <taxon>Clostridia</taxon>
        <taxon>Lachnospirales</taxon>
        <taxon>Lachnospiraceae</taxon>
        <taxon>Blautia</taxon>
    </lineage>
</organism>
<comment type="similarity">
    <text evidence="1 7">Belongs to the RecO family.</text>
</comment>
<keyword evidence="4 7" id="KW-0233">DNA recombination</keyword>
<dbReference type="GO" id="GO:0006302">
    <property type="term" value="P:double-strand break repair"/>
    <property type="evidence" value="ECO:0007669"/>
    <property type="project" value="TreeGrafter"/>
</dbReference>
<dbReference type="InterPro" id="IPR037278">
    <property type="entry name" value="ARFGAP/RecO"/>
</dbReference>
<evidence type="ECO:0000256" key="2">
    <source>
        <dbReference type="ARBA" id="ARBA00021310"/>
    </source>
</evidence>
<evidence type="ECO:0000256" key="4">
    <source>
        <dbReference type="ARBA" id="ARBA00023172"/>
    </source>
</evidence>
<dbReference type="OrthoDB" id="9797083at2"/>
<dbReference type="Gene3D" id="2.40.50.140">
    <property type="entry name" value="Nucleic acid-binding proteins"/>
    <property type="match status" value="1"/>
</dbReference>
<evidence type="ECO:0000256" key="7">
    <source>
        <dbReference type="HAMAP-Rule" id="MF_00201"/>
    </source>
</evidence>
<evidence type="ECO:0000256" key="6">
    <source>
        <dbReference type="ARBA" id="ARBA00033409"/>
    </source>
</evidence>
<dbReference type="InterPro" id="IPR042242">
    <property type="entry name" value="RecO_C"/>
</dbReference>
<dbReference type="SUPFAM" id="SSF50249">
    <property type="entry name" value="Nucleic acid-binding proteins"/>
    <property type="match status" value="1"/>
</dbReference>
<evidence type="ECO:0000313" key="10">
    <source>
        <dbReference type="Proteomes" id="UP000250003"/>
    </source>
</evidence>
<dbReference type="AlphaFoldDB" id="A0A2Z4UCC1"/>
<evidence type="ECO:0000313" key="9">
    <source>
        <dbReference type="EMBL" id="AWY98715.1"/>
    </source>
</evidence>
<sequence>MSDFITVTGMVLSAMAVGEYDKRLVLLTRERGKITVFAKGARRQNSPLLAVSNPFVFGSFFLYEGRTAYQMRSASVTEYFSELASIQPGVYYGFYFLELAEYYSSENTDETQMLNLLYVTLKALIRQQMDNELIRYVFELKAMTINGEYPSVFTCSSCGTAEQICWFSAEQSGVFCEECGRLEKGLIHISVSALYTLQFIIAAKLENLYSFTVNKEILEEVGRVMRAYRKRYIDKEFKSLEILRMMM</sequence>
<dbReference type="PANTHER" id="PTHR33991:SF1">
    <property type="entry name" value="DNA REPAIR PROTEIN RECO"/>
    <property type="match status" value="1"/>
</dbReference>
<evidence type="ECO:0000256" key="5">
    <source>
        <dbReference type="ARBA" id="ARBA00023204"/>
    </source>
</evidence>
<dbReference type="GO" id="GO:0006310">
    <property type="term" value="P:DNA recombination"/>
    <property type="evidence" value="ECO:0007669"/>
    <property type="project" value="UniProtKB-UniRule"/>
</dbReference>
<comment type="function">
    <text evidence="7">Involved in DNA repair and RecF pathway recombination.</text>
</comment>
<dbReference type="PANTHER" id="PTHR33991">
    <property type="entry name" value="DNA REPAIR PROTEIN RECO"/>
    <property type="match status" value="1"/>
</dbReference>
<keyword evidence="10" id="KW-1185">Reference proteome</keyword>
<dbReference type="HAMAP" id="MF_00201">
    <property type="entry name" value="RecO"/>
    <property type="match status" value="1"/>
</dbReference>
<dbReference type="SUPFAM" id="SSF57863">
    <property type="entry name" value="ArfGap/RecO-like zinc finger"/>
    <property type="match status" value="1"/>
</dbReference>
<dbReference type="KEGG" id="blau:DQQ01_11785"/>
<dbReference type="Proteomes" id="UP000250003">
    <property type="component" value="Chromosome"/>
</dbReference>
<evidence type="ECO:0000259" key="8">
    <source>
        <dbReference type="Pfam" id="PF11967"/>
    </source>
</evidence>
<gene>
    <name evidence="7 9" type="primary">recO</name>
    <name evidence="9" type="ORF">DQQ01_11785</name>
</gene>
<dbReference type="InterPro" id="IPR003717">
    <property type="entry name" value="RecO"/>
</dbReference>
<dbReference type="RefSeq" id="WP_111920201.1">
    <property type="nucleotide sequence ID" value="NZ_CAUWHR010000008.1"/>
</dbReference>